<sequence>MAAGLFYGKFAGEIPEQRSPLSLFFTKIPDRRKDLRGALRLLLADFICAFLNELPNVSPHIINTLLSQLLPPNNFKVVIVMDIAKVLNFATKFVHFRTEGGDSEKIPNPPANTASLTHFLLLPRFMGAI</sequence>
<dbReference type="HOGENOM" id="CLU_1946207_0_0_5"/>
<proteinExistence type="predicted"/>
<dbReference type="STRING" id="1430440.MGMSRv2__2742"/>
<evidence type="ECO:0000313" key="1">
    <source>
        <dbReference type="EMBL" id="CDK99957.1"/>
    </source>
</evidence>
<organism evidence="1 2">
    <name type="scientific">Magnetospirillum gryphiswaldense (strain DSM 6361 / JCM 21280 / NBRC 15271 / MSR-1)</name>
    <dbReference type="NCBI Taxonomy" id="431944"/>
    <lineage>
        <taxon>Bacteria</taxon>
        <taxon>Pseudomonadati</taxon>
        <taxon>Pseudomonadota</taxon>
        <taxon>Alphaproteobacteria</taxon>
        <taxon>Rhodospirillales</taxon>
        <taxon>Rhodospirillaceae</taxon>
        <taxon>Magnetospirillum</taxon>
    </lineage>
</organism>
<dbReference type="AlphaFoldDB" id="V6F3I7"/>
<dbReference type="Proteomes" id="UP000018922">
    <property type="component" value="Chromosome I"/>
</dbReference>
<accession>V6F3I7</accession>
<gene>
    <name evidence="1" type="ordered locus">MGMSRv2__2742</name>
</gene>
<dbReference type="EMBL" id="HG794546">
    <property type="protein sequence ID" value="CDK99957.1"/>
    <property type="molecule type" value="Genomic_DNA"/>
</dbReference>
<protein>
    <submittedName>
        <fullName evidence="1">Uncharacterized protein</fullName>
    </submittedName>
</protein>
<keyword evidence="2" id="KW-1185">Reference proteome</keyword>
<reference evidence="1 2" key="1">
    <citation type="journal article" date="2014" name="Genome Announc.">
        <title>Complete genome sequence of Magnetospirillum gryphiswaldense MSR-1.</title>
        <authorList>
            <person name="Wang X."/>
            <person name="Wang Q."/>
            <person name="Zhang W."/>
            <person name="Wang Y."/>
            <person name="Li L."/>
            <person name="Wen T."/>
            <person name="Zhang T."/>
            <person name="Zhang Y."/>
            <person name="Xu J."/>
            <person name="Hu J."/>
            <person name="Li S."/>
            <person name="Liu L."/>
            <person name="Liu J."/>
            <person name="Jiang W."/>
            <person name="Tian J."/>
            <person name="Li Y."/>
            <person name="Schuler D."/>
            <person name="Wang L."/>
            <person name="Li J."/>
        </authorList>
    </citation>
    <scope>NUCLEOTIDE SEQUENCE [LARGE SCALE GENOMIC DNA]</scope>
    <source>
        <strain evidence="2">DSM 6361 / JCM 21280 / NBRC 15271 / MSR-1</strain>
    </source>
</reference>
<evidence type="ECO:0000313" key="2">
    <source>
        <dbReference type="Proteomes" id="UP000018922"/>
    </source>
</evidence>
<dbReference type="KEGG" id="mgy:MGMSRv2__2742"/>
<name>V6F3I7_MAGGM</name>